<proteinExistence type="inferred from homology"/>
<evidence type="ECO:0000313" key="5">
    <source>
        <dbReference type="Proteomes" id="UP000232721"/>
    </source>
</evidence>
<dbReference type="InterPro" id="IPR000757">
    <property type="entry name" value="Beta-glucanase-like"/>
</dbReference>
<dbReference type="Proteomes" id="UP000232721">
    <property type="component" value="Chromosome"/>
</dbReference>
<reference evidence="4 5" key="1">
    <citation type="submission" date="2017-02" db="EMBL/GenBank/DDBJ databases">
        <title>Trade-off between light-utilization and light-protection in marine flavobacteria.</title>
        <authorList>
            <person name="Kumagai Y."/>
            <person name="Yoshizawa S."/>
            <person name="Kogure K."/>
            <person name="Iwasaki W."/>
        </authorList>
    </citation>
    <scope>NUCLEOTIDE SEQUENCE [LARGE SCALE GENOMIC DNA]</scope>
    <source>
        <strain evidence="4 5">KCTC 23670</strain>
    </source>
</reference>
<gene>
    <name evidence="4" type="ORF">BTO15_18120</name>
</gene>
<dbReference type="RefSeq" id="WP_208889871.1">
    <property type="nucleotide sequence ID" value="NZ_CP019336.1"/>
</dbReference>
<feature type="compositionally biased region" description="Polar residues" evidence="2">
    <location>
        <begin position="51"/>
        <end position="67"/>
    </location>
</feature>
<dbReference type="Pfam" id="PF17963">
    <property type="entry name" value="Big_9"/>
    <property type="match status" value="1"/>
</dbReference>
<evidence type="ECO:0000256" key="1">
    <source>
        <dbReference type="ARBA" id="ARBA00006865"/>
    </source>
</evidence>
<dbReference type="InterPro" id="IPR013320">
    <property type="entry name" value="ConA-like_dom_sf"/>
</dbReference>
<feature type="domain" description="GH16" evidence="3">
    <location>
        <begin position="156"/>
        <end position="426"/>
    </location>
</feature>
<dbReference type="PROSITE" id="PS51762">
    <property type="entry name" value="GH16_2"/>
    <property type="match status" value="1"/>
</dbReference>
<comment type="similarity">
    <text evidence="1">Belongs to the glycosyl hydrolase 16 family.</text>
</comment>
<evidence type="ECO:0000313" key="4">
    <source>
        <dbReference type="EMBL" id="AUC23893.1"/>
    </source>
</evidence>
<evidence type="ECO:0000256" key="2">
    <source>
        <dbReference type="SAM" id="MobiDB-lite"/>
    </source>
</evidence>
<keyword evidence="5" id="KW-1185">Reference proteome</keyword>
<name>A0ABN5F8M5_9FLAO</name>
<dbReference type="Gene3D" id="2.60.120.200">
    <property type="match status" value="1"/>
</dbReference>
<feature type="compositionally biased region" description="Polar residues" evidence="2">
    <location>
        <begin position="79"/>
        <end position="89"/>
    </location>
</feature>
<dbReference type="SUPFAM" id="SSF49899">
    <property type="entry name" value="Concanavalin A-like lectins/glucanases"/>
    <property type="match status" value="1"/>
</dbReference>
<evidence type="ECO:0000259" key="3">
    <source>
        <dbReference type="PROSITE" id="PS51762"/>
    </source>
</evidence>
<protein>
    <recommendedName>
        <fullName evidence="3">GH16 domain-containing protein</fullName>
    </recommendedName>
</protein>
<feature type="region of interest" description="Disordered" evidence="2">
    <location>
        <begin position="28"/>
        <end position="89"/>
    </location>
</feature>
<dbReference type="EMBL" id="CP019336">
    <property type="protein sequence ID" value="AUC23893.1"/>
    <property type="molecule type" value="Genomic_DNA"/>
</dbReference>
<accession>A0ABN5F8M5</accession>
<dbReference type="Gene3D" id="2.60.40.3440">
    <property type="match status" value="1"/>
</dbReference>
<dbReference type="PROSITE" id="PS51257">
    <property type="entry name" value="PROKAR_LIPOPROTEIN"/>
    <property type="match status" value="1"/>
</dbReference>
<sequence>MRLKKRYIKTNLIILLITTIVIVACGSSSTEPEEPQEINDTPSAVDDTLSVDENSSSGTSNQLNVASNDHLGNDGGGTDNYSIKTDPTNGTITEVSDGVFEYIPNADYFGDDSFAYNITDVDGDVDSASVAITVTKFAPSASAFSNIDPSLPSFVSIEDTTPTDKKWVKFESMSDEFDSWDSSKWFKSTWNYPAPVYMSQSIQNSGVTDGKLWLKATLNESNPDGRWFQTARIHSIAETQYPMYTEARIKSSHISAYNTYWLNNGDINNRDEIDIIENNSKPSCNGCQPEFPTRMNSQYFHADASKSPVEIRDEDNFINTNLSNNNPLKGVKWNEAYQTFGVWWKDAKHIQFYLNGEPAGSVVVGEDRGGQTYVGREFTRDLEIIFDLWTNEGNYLGGLPPKSDLGDDTINTMRIDWVRTWKLEDK</sequence>
<organism evidence="4 5">
    <name type="scientific">Polaribacter sejongensis</name>
    <dbReference type="NCBI Taxonomy" id="985043"/>
    <lineage>
        <taxon>Bacteria</taxon>
        <taxon>Pseudomonadati</taxon>
        <taxon>Bacteroidota</taxon>
        <taxon>Flavobacteriia</taxon>
        <taxon>Flavobacteriales</taxon>
        <taxon>Flavobacteriaceae</taxon>
    </lineage>
</organism>